<name>A0A6H0A3B2_9ENTR</name>
<keyword evidence="1" id="KW-0614">Plasmid</keyword>
<dbReference type="AlphaFoldDB" id="A0A6H0A3B2"/>
<accession>A0A6H0A3B2</accession>
<sequence>MSSRGGLVVAPSGRHPRGEIHAARNFLRAKTFCRRPFPSALRRCSFALCRERTHQGDGQPSPQEKTRMHTRNVNVKTAAQESSGRCDSTLSVAQFTELFCWVLAATEGEPQPAVFTPPACGLEMIMLNKYSDERVSIWIVDSWPVAITLPQENFFRVLTSVKSN</sequence>
<dbReference type="EMBL" id="MN842294">
    <property type="protein sequence ID" value="QIS34372.1"/>
    <property type="molecule type" value="Genomic_DNA"/>
</dbReference>
<proteinExistence type="predicted"/>
<reference evidence="1" key="1">
    <citation type="submission" date="2019-12" db="EMBL/GenBank/DDBJ databases">
        <title>Compelete sequence of Tn6502.</title>
        <authorList>
            <person name="Zhou D."/>
        </authorList>
    </citation>
    <scope>NUCLEOTIDE SEQUENCE</scope>
    <source>
        <strain evidence="1">G426</strain>
        <plasmid evidence="1">pG426-FII</plasmid>
    </source>
</reference>
<organism evidence="1">
    <name type="scientific">Leclercia adecarboxylata</name>
    <dbReference type="NCBI Taxonomy" id="83655"/>
    <lineage>
        <taxon>Bacteria</taxon>
        <taxon>Pseudomonadati</taxon>
        <taxon>Pseudomonadota</taxon>
        <taxon>Gammaproteobacteria</taxon>
        <taxon>Enterobacterales</taxon>
        <taxon>Enterobacteriaceae</taxon>
        <taxon>Leclercia</taxon>
    </lineage>
</organism>
<evidence type="ECO:0000313" key="1">
    <source>
        <dbReference type="EMBL" id="QIS34372.1"/>
    </source>
</evidence>
<geneLocation type="plasmid" evidence="1">
    <name>pG426-FII</name>
</geneLocation>
<protein>
    <submittedName>
        <fullName evidence="1">Uncharacterized protein</fullName>
    </submittedName>
</protein>